<dbReference type="CTD" id="8239881"/>
<dbReference type="RefSeq" id="XP_002433220.1">
    <property type="nucleotide sequence ID" value="XM_002433175.1"/>
</dbReference>
<dbReference type="InParanoid" id="E0W4C6"/>
<evidence type="ECO:0000256" key="1">
    <source>
        <dbReference type="ARBA" id="ARBA00022614"/>
    </source>
</evidence>
<dbReference type="InterPro" id="IPR003591">
    <property type="entry name" value="Leu-rich_rpt_typical-subtyp"/>
</dbReference>
<reference evidence="3" key="2">
    <citation type="submission" date="2007-04" db="EMBL/GenBank/DDBJ databases">
        <title>The genome of the human body louse.</title>
        <authorList>
            <consortium name="The Human Body Louse Genome Consortium"/>
            <person name="Kirkness E."/>
            <person name="Walenz B."/>
            <person name="Hass B."/>
            <person name="Bruggner R."/>
            <person name="Strausberg R."/>
        </authorList>
    </citation>
    <scope>NUCLEOTIDE SEQUENCE</scope>
    <source>
        <strain evidence="3">USDA</strain>
    </source>
</reference>
<dbReference type="SMART" id="SM00369">
    <property type="entry name" value="LRR_TYP"/>
    <property type="match status" value="8"/>
</dbReference>
<dbReference type="HOGENOM" id="CLU_000288_18_3_1"/>
<dbReference type="OrthoDB" id="676979at2759"/>
<dbReference type="InterPro" id="IPR050333">
    <property type="entry name" value="SLRP"/>
</dbReference>
<dbReference type="EMBL" id="DS235886">
    <property type="protein sequence ID" value="EEB20482.1"/>
    <property type="molecule type" value="Genomic_DNA"/>
</dbReference>
<dbReference type="GO" id="GO:0004722">
    <property type="term" value="F:protein serine/threonine phosphatase activity"/>
    <property type="evidence" value="ECO:0007669"/>
    <property type="project" value="UniProtKB-EC"/>
</dbReference>
<dbReference type="SMART" id="SM00365">
    <property type="entry name" value="LRR_SD22"/>
    <property type="match status" value="8"/>
</dbReference>
<keyword evidence="5" id="KW-1185">Reference proteome</keyword>
<dbReference type="OMA" id="MMAGNHL"/>
<dbReference type="PANTHER" id="PTHR45712">
    <property type="entry name" value="AGAP008170-PA"/>
    <property type="match status" value="1"/>
</dbReference>
<evidence type="ECO:0000256" key="2">
    <source>
        <dbReference type="ARBA" id="ARBA00022737"/>
    </source>
</evidence>
<dbReference type="InterPro" id="IPR032675">
    <property type="entry name" value="LRR_dom_sf"/>
</dbReference>
<sequence>MHNATLNAKMHNITLTQLTDSYLKTFNKDLALLKISNCQFDKIEKDAFDHLKHLNLLDLSNNKIKEKIHPQTFTKLPSLEILILKNVGIHDLELNLSNVEELILSENDIEDVKENSIQGHNVNYLDLSHNKIKEMNNSLKTMYKLSMIDLSKNNIEHVGKNVFEDNHNLLRILAPGNKLTSTEGFKLPKLKSLDLFGNKLISLKSNSFDKMFFLEELGLAANQIQRIEDPFSDLYELKFLNLAWNHIDEIKPSLFRNNLYLSHLSLQGNRIQSLKRFDAILNHLVKLDLSHNGLEIIDGEFFTSTPNLNVLDLSFNNIKVLSNSLQPLNNLKIIDLAFNKINLTGFEFYKNHQLARVNLSYNGLEASLKNFKNNVFLTDLDLSNNAISNFCNSNEKKFESLCVVDLRNNPLICGKDLDELVVGLAIKKISPFKINQIQSDISRDQCKTTGT</sequence>
<dbReference type="InterPro" id="IPR001611">
    <property type="entry name" value="Leu-rich_rpt"/>
</dbReference>
<dbReference type="Pfam" id="PF13855">
    <property type="entry name" value="LRR_8"/>
    <property type="match status" value="3"/>
</dbReference>
<dbReference type="EnsemblMetazoa" id="PHUM617290-RA">
    <property type="protein sequence ID" value="PHUM617290-PA"/>
    <property type="gene ID" value="PHUM617290"/>
</dbReference>
<evidence type="ECO:0000313" key="4">
    <source>
        <dbReference type="EnsemblMetazoa" id="PHUM617290-PA"/>
    </source>
</evidence>
<reference evidence="4" key="3">
    <citation type="submission" date="2021-02" db="UniProtKB">
        <authorList>
            <consortium name="EnsemblMetazoa"/>
        </authorList>
    </citation>
    <scope>IDENTIFICATION</scope>
    <source>
        <strain evidence="4">USDA</strain>
    </source>
</reference>
<keyword evidence="2" id="KW-0677">Repeat</keyword>
<dbReference type="KEGG" id="phu:Phum_PHUM617290"/>
<evidence type="ECO:0000313" key="3">
    <source>
        <dbReference type="EMBL" id="EEB20482.1"/>
    </source>
</evidence>
<dbReference type="eggNOG" id="KOG0619">
    <property type="taxonomic scope" value="Eukaryota"/>
</dbReference>
<dbReference type="VEuPathDB" id="VectorBase:PHUM617290"/>
<dbReference type="PROSITE" id="PS51450">
    <property type="entry name" value="LRR"/>
    <property type="match status" value="4"/>
</dbReference>
<dbReference type="AlphaFoldDB" id="E0W4C6"/>
<organism>
    <name type="scientific">Pediculus humanus subsp. corporis</name>
    <name type="common">Body louse</name>
    <dbReference type="NCBI Taxonomy" id="121224"/>
    <lineage>
        <taxon>Eukaryota</taxon>
        <taxon>Metazoa</taxon>
        <taxon>Ecdysozoa</taxon>
        <taxon>Arthropoda</taxon>
        <taxon>Hexapoda</taxon>
        <taxon>Insecta</taxon>
        <taxon>Pterygota</taxon>
        <taxon>Neoptera</taxon>
        <taxon>Paraneoptera</taxon>
        <taxon>Psocodea</taxon>
        <taxon>Troctomorpha</taxon>
        <taxon>Phthiraptera</taxon>
        <taxon>Anoplura</taxon>
        <taxon>Pediculidae</taxon>
        <taxon>Pediculus</taxon>
    </lineage>
</organism>
<name>E0W4C6_PEDHC</name>
<dbReference type="PANTHER" id="PTHR45712:SF22">
    <property type="entry name" value="INSULIN-LIKE GROWTH FACTOR-BINDING PROTEIN COMPLEX ACID LABILE SUBUNIT"/>
    <property type="match status" value="1"/>
</dbReference>
<accession>E0W4C6</accession>
<dbReference type="GeneID" id="8239881"/>
<proteinExistence type="predicted"/>
<dbReference type="EMBL" id="AAZO01007550">
    <property type="status" value="NOT_ANNOTATED_CDS"/>
    <property type="molecule type" value="Genomic_DNA"/>
</dbReference>
<dbReference type="STRING" id="121224.E0W4C6"/>
<protein>
    <submittedName>
        <fullName evidence="3">Leucine-rich repeat-containing protein 8B, putative</fullName>
        <ecNumber evidence="3">3.1.3.16</ecNumber>
    </submittedName>
</protein>
<dbReference type="Gene3D" id="3.80.10.10">
    <property type="entry name" value="Ribonuclease Inhibitor"/>
    <property type="match status" value="3"/>
</dbReference>
<gene>
    <name evidence="4" type="primary">8239881</name>
    <name evidence="3" type="ORF">Phum_PHUM617290</name>
</gene>
<dbReference type="SUPFAM" id="SSF52058">
    <property type="entry name" value="L domain-like"/>
    <property type="match status" value="2"/>
</dbReference>
<dbReference type="Proteomes" id="UP000009046">
    <property type="component" value="Unassembled WGS sequence"/>
</dbReference>
<reference evidence="3" key="1">
    <citation type="submission" date="2007-04" db="EMBL/GenBank/DDBJ databases">
        <title>Annotation of Pediculus humanus corporis strain USDA.</title>
        <authorList>
            <person name="Kirkness E."/>
            <person name="Hannick L."/>
            <person name="Hass B."/>
            <person name="Bruggner R."/>
            <person name="Lawson D."/>
            <person name="Bidwell S."/>
            <person name="Joardar V."/>
            <person name="Caler E."/>
            <person name="Walenz B."/>
            <person name="Inman J."/>
            <person name="Schobel S."/>
            <person name="Galinsky K."/>
            <person name="Amedeo P."/>
            <person name="Strausberg R."/>
        </authorList>
    </citation>
    <scope>NUCLEOTIDE SEQUENCE</scope>
    <source>
        <strain evidence="3">USDA</strain>
    </source>
</reference>
<keyword evidence="1" id="KW-0433">Leucine-rich repeat</keyword>
<evidence type="ECO:0000313" key="5">
    <source>
        <dbReference type="Proteomes" id="UP000009046"/>
    </source>
</evidence>
<dbReference type="EC" id="3.1.3.16" evidence="3"/>
<keyword evidence="3" id="KW-0378">Hydrolase</keyword>
<dbReference type="Pfam" id="PF13516">
    <property type="entry name" value="LRR_6"/>
    <property type="match status" value="1"/>
</dbReference>